<dbReference type="AlphaFoldDB" id="A0A7T3RBV4"/>
<dbReference type="InterPro" id="IPR012340">
    <property type="entry name" value="NA-bd_OB-fold"/>
</dbReference>
<evidence type="ECO:0000259" key="16">
    <source>
        <dbReference type="PROSITE" id="PS50126"/>
    </source>
</evidence>
<dbReference type="Proteomes" id="UP000595224">
    <property type="component" value="Chromosome"/>
</dbReference>
<dbReference type="RefSeq" id="WP_198442039.1">
    <property type="nucleotide sequence ID" value="NZ_CBCSHE010000001.1"/>
</dbReference>
<keyword evidence="5 14" id="KW-0547">Nucleotide-binding</keyword>
<keyword evidence="9 17" id="KW-0689">Ribosomal protein</keyword>
<dbReference type="GO" id="GO:0036431">
    <property type="term" value="F:dCMP kinase activity"/>
    <property type="evidence" value="ECO:0007669"/>
    <property type="project" value="InterPro"/>
</dbReference>
<comment type="subcellular location">
    <subcellularLocation>
        <location evidence="14">Cytoplasm</location>
    </subcellularLocation>
</comment>
<dbReference type="GO" id="GO:0006412">
    <property type="term" value="P:translation"/>
    <property type="evidence" value="ECO:0007669"/>
    <property type="project" value="InterPro"/>
</dbReference>
<evidence type="ECO:0000256" key="5">
    <source>
        <dbReference type="ARBA" id="ARBA00022741"/>
    </source>
</evidence>
<dbReference type="InterPro" id="IPR050437">
    <property type="entry name" value="Ribos_protein_bS1-like"/>
</dbReference>
<evidence type="ECO:0000256" key="9">
    <source>
        <dbReference type="ARBA" id="ARBA00022980"/>
    </source>
</evidence>
<evidence type="ECO:0000256" key="7">
    <source>
        <dbReference type="ARBA" id="ARBA00022840"/>
    </source>
</evidence>
<dbReference type="FunFam" id="2.40.50.140:FF:000103">
    <property type="entry name" value="protein RRP5 homolog"/>
    <property type="match status" value="1"/>
</dbReference>
<organism evidence="17 18">
    <name type="scientific">Treponema peruense</name>
    <dbReference type="NCBI Taxonomy" id="2787628"/>
    <lineage>
        <taxon>Bacteria</taxon>
        <taxon>Pseudomonadati</taxon>
        <taxon>Spirochaetota</taxon>
        <taxon>Spirochaetia</taxon>
        <taxon>Spirochaetales</taxon>
        <taxon>Treponemataceae</taxon>
        <taxon>Treponema</taxon>
    </lineage>
</organism>
<dbReference type="NCBIfam" id="NF004952">
    <property type="entry name" value="PRK06299.1-2"/>
    <property type="match status" value="1"/>
</dbReference>
<feature type="domain" description="S1 motif" evidence="16">
    <location>
        <begin position="588"/>
        <end position="658"/>
    </location>
</feature>
<dbReference type="SMART" id="SM00316">
    <property type="entry name" value="S1"/>
    <property type="match status" value="6"/>
</dbReference>
<keyword evidence="14" id="KW-0963">Cytoplasm</keyword>
<evidence type="ECO:0000256" key="15">
    <source>
        <dbReference type="SAM" id="MobiDB-lite"/>
    </source>
</evidence>
<dbReference type="InterPro" id="IPR003029">
    <property type="entry name" value="S1_domain"/>
</dbReference>
<comment type="catalytic activity">
    <reaction evidence="12 14">
        <text>dCMP + ATP = dCDP + ADP</text>
        <dbReference type="Rhea" id="RHEA:25094"/>
        <dbReference type="ChEBI" id="CHEBI:30616"/>
        <dbReference type="ChEBI" id="CHEBI:57566"/>
        <dbReference type="ChEBI" id="CHEBI:58593"/>
        <dbReference type="ChEBI" id="CHEBI:456216"/>
        <dbReference type="EC" id="2.7.4.25"/>
    </reaction>
</comment>
<feature type="domain" description="S1 motif" evidence="16">
    <location>
        <begin position="248"/>
        <end position="297"/>
    </location>
</feature>
<evidence type="ECO:0000256" key="13">
    <source>
        <dbReference type="ARBA" id="ARBA00048478"/>
    </source>
</evidence>
<dbReference type="Pfam" id="PF00575">
    <property type="entry name" value="S1"/>
    <property type="match status" value="5"/>
</dbReference>
<keyword evidence="8" id="KW-0694">RNA-binding</keyword>
<evidence type="ECO:0000313" key="18">
    <source>
        <dbReference type="Proteomes" id="UP000595224"/>
    </source>
</evidence>
<proteinExistence type="inferred from homology"/>
<dbReference type="EMBL" id="CP064936">
    <property type="protein sequence ID" value="QQA00212.1"/>
    <property type="molecule type" value="Genomic_DNA"/>
</dbReference>
<dbReference type="Gene3D" id="2.40.50.140">
    <property type="entry name" value="Nucleic acid-binding proteins"/>
    <property type="match status" value="6"/>
</dbReference>
<dbReference type="HAMAP" id="MF_00238">
    <property type="entry name" value="Cytidyl_kinase_type1"/>
    <property type="match status" value="1"/>
</dbReference>
<dbReference type="FunFam" id="2.40.50.140:FF:000011">
    <property type="entry name" value="30S ribosomal protein S1"/>
    <property type="match status" value="1"/>
</dbReference>
<dbReference type="CDD" id="cd02020">
    <property type="entry name" value="CMPK"/>
    <property type="match status" value="1"/>
</dbReference>
<evidence type="ECO:0000313" key="17">
    <source>
        <dbReference type="EMBL" id="QQA00212.1"/>
    </source>
</evidence>
<keyword evidence="7 14" id="KW-0067">ATP-binding</keyword>
<feature type="domain" description="S1 motif" evidence="16">
    <location>
        <begin position="327"/>
        <end position="395"/>
    </location>
</feature>
<evidence type="ECO:0000256" key="6">
    <source>
        <dbReference type="ARBA" id="ARBA00022777"/>
    </source>
</evidence>
<evidence type="ECO:0000256" key="4">
    <source>
        <dbReference type="ARBA" id="ARBA00022737"/>
    </source>
</evidence>
<evidence type="ECO:0000256" key="8">
    <source>
        <dbReference type="ARBA" id="ARBA00022884"/>
    </source>
</evidence>
<dbReference type="EC" id="2.7.4.25" evidence="14"/>
<feature type="domain" description="S1 motif" evidence="16">
    <location>
        <begin position="675"/>
        <end position="747"/>
    </location>
</feature>
<evidence type="ECO:0000256" key="10">
    <source>
        <dbReference type="ARBA" id="ARBA00023274"/>
    </source>
</evidence>
<dbReference type="InterPro" id="IPR000110">
    <property type="entry name" value="Ribosomal_bS1"/>
</dbReference>
<dbReference type="KEGG" id="tper:IWA51_07965"/>
<dbReference type="PROSITE" id="PS50126">
    <property type="entry name" value="S1"/>
    <property type="match status" value="6"/>
</dbReference>
<dbReference type="InterPro" id="IPR027417">
    <property type="entry name" value="P-loop_NTPase"/>
</dbReference>
<feature type="domain" description="S1 motif" evidence="16">
    <location>
        <begin position="501"/>
        <end position="571"/>
    </location>
</feature>
<protein>
    <recommendedName>
        <fullName evidence="14">Cytidylate kinase</fullName>
        <shortName evidence="14">CK</shortName>
        <ecNumber evidence="14">2.7.4.25</ecNumber>
    </recommendedName>
    <alternativeName>
        <fullName evidence="14">Cytidine monophosphate kinase</fullName>
        <shortName evidence="14">CMP kinase</shortName>
    </alternativeName>
</protein>
<dbReference type="NCBIfam" id="TIGR00017">
    <property type="entry name" value="cmk"/>
    <property type="match status" value="1"/>
</dbReference>
<dbReference type="Gene3D" id="3.40.50.300">
    <property type="entry name" value="P-loop containing nucleotide triphosphate hydrolases"/>
    <property type="match status" value="1"/>
</dbReference>
<dbReference type="SUPFAM" id="SSF50249">
    <property type="entry name" value="Nucleic acid-binding proteins"/>
    <property type="match status" value="6"/>
</dbReference>
<comment type="similarity">
    <text evidence="2 14">Belongs to the cytidylate kinase family. Type 1 subfamily.</text>
</comment>
<dbReference type="CDD" id="cd05688">
    <property type="entry name" value="S1_RPS1_repeat_ec3"/>
    <property type="match status" value="1"/>
</dbReference>
<dbReference type="InterPro" id="IPR003136">
    <property type="entry name" value="Cytidylate_kin"/>
</dbReference>
<accession>A0A7T3RBV4</accession>
<evidence type="ECO:0000256" key="11">
    <source>
        <dbReference type="ARBA" id="ARBA00025604"/>
    </source>
</evidence>
<gene>
    <name evidence="17" type="primary">rpsA</name>
    <name evidence="14" type="synonym">cmk</name>
    <name evidence="17" type="ORF">IWA51_07965</name>
</gene>
<dbReference type="PANTHER" id="PTHR10724:SF7">
    <property type="entry name" value="SMALL RIBOSOMAL SUBUNIT PROTEIN BS1C"/>
    <property type="match status" value="1"/>
</dbReference>
<feature type="binding site" evidence="14">
    <location>
        <begin position="7"/>
        <end position="15"/>
    </location>
    <ligand>
        <name>ATP</name>
        <dbReference type="ChEBI" id="CHEBI:30616"/>
    </ligand>
</feature>
<evidence type="ECO:0000256" key="1">
    <source>
        <dbReference type="ARBA" id="ARBA00006767"/>
    </source>
</evidence>
<comment type="similarity">
    <text evidence="1">Belongs to the bacterial ribosomal protein bS1 family.</text>
</comment>
<reference evidence="17 18" key="1">
    <citation type="submission" date="2020-11" db="EMBL/GenBank/DDBJ databases">
        <title>Treponema Peruensis nv. sp., first commensal Treponema isolated from human feces.</title>
        <authorList>
            <person name="Belkhou C."/>
            <person name="Raes J."/>
        </authorList>
    </citation>
    <scope>NUCLEOTIDE SEQUENCE [LARGE SCALE GENOMIC DNA]</scope>
    <source>
        <strain evidence="17 18">RCC2812</strain>
    </source>
</reference>
<dbReference type="GO" id="GO:0003729">
    <property type="term" value="F:mRNA binding"/>
    <property type="evidence" value="ECO:0007669"/>
    <property type="project" value="TreeGrafter"/>
</dbReference>
<dbReference type="GO" id="GO:0003735">
    <property type="term" value="F:structural constituent of ribosome"/>
    <property type="evidence" value="ECO:0007669"/>
    <property type="project" value="InterPro"/>
</dbReference>
<dbReference type="NCBIfam" id="TIGR00717">
    <property type="entry name" value="rpsA"/>
    <property type="match status" value="1"/>
</dbReference>
<dbReference type="PRINTS" id="PR00681">
    <property type="entry name" value="RIBOSOMALS1"/>
</dbReference>
<keyword evidence="18" id="KW-1185">Reference proteome</keyword>
<dbReference type="GO" id="GO:0005524">
    <property type="term" value="F:ATP binding"/>
    <property type="evidence" value="ECO:0007669"/>
    <property type="project" value="UniProtKB-UniRule"/>
</dbReference>
<dbReference type="PANTHER" id="PTHR10724">
    <property type="entry name" value="30S RIBOSOMAL PROTEIN S1"/>
    <property type="match status" value="1"/>
</dbReference>
<name>A0A7T3RBV4_9SPIR</name>
<comment type="function">
    <text evidence="11">Binds mRNA; thus facilitating recognition of the initiation point. It is needed to translate mRNA with a short Shine-Dalgarno (SD) purine-rich sequence.</text>
</comment>
<keyword evidence="6 14" id="KW-0418">Kinase</keyword>
<dbReference type="InterPro" id="IPR035104">
    <property type="entry name" value="Ribosomal_protein_S1-like"/>
</dbReference>
<feature type="region of interest" description="Disordered" evidence="15">
    <location>
        <begin position="760"/>
        <end position="785"/>
    </location>
</feature>
<dbReference type="GO" id="GO:0022627">
    <property type="term" value="C:cytosolic small ribosomal subunit"/>
    <property type="evidence" value="ECO:0007669"/>
    <property type="project" value="TreeGrafter"/>
</dbReference>
<sequence length="785" mass="87187">MVIAIDGPAGTGKSTVAHAVAADLGIVYLNSGSFYRALTLALLDAGIDLDDTKAVTDFAGRQKLDYVNARMILNGKDVDDVLHQDRIDSSVSKVSSVVPLRHLVNDRMRTIVKSLSVICEGRDMTTVVFPDAEFKFYLDASIDVQAKRRFDQGVSNLSLEEIKASILKRDEMDRNKAEGSLKKSPDAVYIDTSDLTINDVCEIIENKIKSKGFTMEQKEVEQNGAHGSDSIYTQLEASINKMEPVENGSNVQGTVVQVTDDTVFVDVNCKSEGKIPVSEFAGELPKVGDVITVYLVNQFGKNGPEVSKVKADEKRLWEEFKVAFDEKRPVDGTISSVTKGGYMVNLGGGISAFLPISQSDSQKVEKEEKLIGVKSKFYVERLYSNGKRNVVVNRRKYLEEQIDVNRDKFFNEVKIGDTVKGTVKSFTSFGAFIDLGGFDGLLHINDMSWGHVTRPKDFVKKGQEIELKVVKLDPEGKRINLSLKHFAEDPWVHFEEKYHVNDIVKGKVTKLTDFGAFIELEEGIEGLAHISEFSWTKKINKPSDMVKEGDEVECMILGYDIQAGRVSLGLKQVTDNPWDTIADKYPVGTKLKGKVVKITNSGAFVQLEEGIDAFLSGEDLSWTKRIKHPGSEIKVDQELDVVVTECDLENHRIRVGVKQLTDNPWKAFAAEYKVGDTFEGEVTSINDFGIFVKAPNGIEGLVNKANLSDDRDVPFEEAVKKYNVGDKVNVYVVSIDVDKERVAFSVKEYKKAQARAELSQYMSSSNDDDGAYTIGDSLKNQSEDR</sequence>
<dbReference type="SUPFAM" id="SSF52540">
    <property type="entry name" value="P-loop containing nucleoside triphosphate hydrolases"/>
    <property type="match status" value="1"/>
</dbReference>
<evidence type="ECO:0000256" key="2">
    <source>
        <dbReference type="ARBA" id="ARBA00009427"/>
    </source>
</evidence>
<keyword evidence="3 14" id="KW-0808">Transferase</keyword>
<dbReference type="GO" id="GO:0006220">
    <property type="term" value="P:pyrimidine nucleotide metabolic process"/>
    <property type="evidence" value="ECO:0007669"/>
    <property type="project" value="UniProtKB-UniRule"/>
</dbReference>
<feature type="domain" description="S1 motif" evidence="16">
    <location>
        <begin position="416"/>
        <end position="484"/>
    </location>
</feature>
<dbReference type="InterPro" id="IPR011994">
    <property type="entry name" value="Cytidylate_kinase_dom"/>
</dbReference>
<dbReference type="Pfam" id="PF02224">
    <property type="entry name" value="Cytidylate_kin"/>
    <property type="match status" value="1"/>
</dbReference>
<keyword evidence="10" id="KW-0687">Ribonucleoprotein</keyword>
<keyword evidence="4" id="KW-0677">Repeat</keyword>
<evidence type="ECO:0000256" key="14">
    <source>
        <dbReference type="HAMAP-Rule" id="MF_00238"/>
    </source>
</evidence>
<evidence type="ECO:0000256" key="3">
    <source>
        <dbReference type="ARBA" id="ARBA00022679"/>
    </source>
</evidence>
<comment type="catalytic activity">
    <reaction evidence="13 14">
        <text>CMP + ATP = CDP + ADP</text>
        <dbReference type="Rhea" id="RHEA:11600"/>
        <dbReference type="ChEBI" id="CHEBI:30616"/>
        <dbReference type="ChEBI" id="CHEBI:58069"/>
        <dbReference type="ChEBI" id="CHEBI:60377"/>
        <dbReference type="ChEBI" id="CHEBI:456216"/>
        <dbReference type="EC" id="2.7.4.25"/>
    </reaction>
</comment>
<evidence type="ECO:0000256" key="12">
    <source>
        <dbReference type="ARBA" id="ARBA00047615"/>
    </source>
</evidence>